<dbReference type="CDD" id="cd14852">
    <property type="entry name" value="LD-carboxypeptidase"/>
    <property type="match status" value="1"/>
</dbReference>
<dbReference type="SUPFAM" id="SSF55166">
    <property type="entry name" value="Hedgehog/DD-peptidase"/>
    <property type="match status" value="1"/>
</dbReference>
<feature type="domain" description="D-alanyl-D-alanine carboxypeptidase-like core" evidence="1">
    <location>
        <begin position="42"/>
        <end position="159"/>
    </location>
</feature>
<accession>A0A367FWF3</accession>
<protein>
    <submittedName>
        <fullName evidence="2">D-alanyl-D-alanine carboxypeptidase</fullName>
    </submittedName>
</protein>
<dbReference type="EMBL" id="PSQG01000028">
    <property type="protein sequence ID" value="RCH42051.1"/>
    <property type="molecule type" value="Genomic_DNA"/>
</dbReference>
<comment type="caution">
    <text evidence="2">The sequence shown here is derived from an EMBL/GenBank/DDBJ whole genome shotgun (WGS) entry which is preliminary data.</text>
</comment>
<dbReference type="InterPro" id="IPR052179">
    <property type="entry name" value="DD-CPase-like"/>
</dbReference>
<dbReference type="Pfam" id="PF02557">
    <property type="entry name" value="VanY"/>
    <property type="match status" value="1"/>
</dbReference>
<dbReference type="InterPro" id="IPR003709">
    <property type="entry name" value="VanY-like_core_dom"/>
</dbReference>
<dbReference type="Gene3D" id="3.30.1380.10">
    <property type="match status" value="1"/>
</dbReference>
<dbReference type="PANTHER" id="PTHR34385:SF1">
    <property type="entry name" value="PEPTIDOGLYCAN L-ALANYL-D-GLUTAMATE ENDOPEPTIDASE CWLK"/>
    <property type="match status" value="1"/>
</dbReference>
<proteinExistence type="predicted"/>
<evidence type="ECO:0000259" key="1">
    <source>
        <dbReference type="Pfam" id="PF02557"/>
    </source>
</evidence>
<evidence type="ECO:0000313" key="2">
    <source>
        <dbReference type="EMBL" id="RCH42051.1"/>
    </source>
</evidence>
<gene>
    <name evidence="2" type="ORF">C4886_15735</name>
</gene>
<keyword evidence="2" id="KW-0378">Hydrolase</keyword>
<dbReference type="InterPro" id="IPR058193">
    <property type="entry name" value="VanY/YodJ_core_dom"/>
</dbReference>
<dbReference type="InterPro" id="IPR009045">
    <property type="entry name" value="Zn_M74/Hedgehog-like"/>
</dbReference>
<dbReference type="Proteomes" id="UP000253208">
    <property type="component" value="Unassembled WGS sequence"/>
</dbReference>
<dbReference type="PANTHER" id="PTHR34385">
    <property type="entry name" value="D-ALANYL-D-ALANINE CARBOXYPEPTIDASE"/>
    <property type="match status" value="1"/>
</dbReference>
<name>A0A367FWF3_9FIRM</name>
<evidence type="ECO:0000313" key="3">
    <source>
        <dbReference type="Proteomes" id="UP000253208"/>
    </source>
</evidence>
<keyword evidence="2" id="KW-0121">Carboxypeptidase</keyword>
<keyword evidence="2" id="KW-0645">Protease</keyword>
<sequence length="187" mass="21461">MHREFYTRLISREHPLPEAFVPEHLIDIGLPFEAAPGDPKRLLEYQAAKAASQLFHACHRCGLNLWAVSGYRSYQRQKELFTGSPFVAEPGTSEHQSGLALDVSCPSIHMELSERFSATGEGRWLKKNAPLYGFILRYPKNREEITGIPYEPWHIRYVTKPLASWLTITNLTLEEYHCFPSRCPHPP</sequence>
<dbReference type="GO" id="GO:0006508">
    <property type="term" value="P:proteolysis"/>
    <property type="evidence" value="ECO:0007669"/>
    <property type="project" value="InterPro"/>
</dbReference>
<reference evidence="2 3" key="1">
    <citation type="submission" date="2018-02" db="EMBL/GenBank/DDBJ databases">
        <title>Complete genome sequencing of Faecalibacterium prausnitzii strains isolated from the human gut.</title>
        <authorList>
            <person name="Fitzgerald B.C."/>
            <person name="Shkoporov A.N."/>
            <person name="Ross P.R."/>
            <person name="Hill C."/>
        </authorList>
    </citation>
    <scope>NUCLEOTIDE SEQUENCE [LARGE SCALE GENOMIC DNA]</scope>
    <source>
        <strain evidence="2 3">APC942/31-1</strain>
    </source>
</reference>
<organism evidence="2 3">
    <name type="scientific">Blautia obeum</name>
    <dbReference type="NCBI Taxonomy" id="40520"/>
    <lineage>
        <taxon>Bacteria</taxon>
        <taxon>Bacillati</taxon>
        <taxon>Bacillota</taxon>
        <taxon>Clostridia</taxon>
        <taxon>Lachnospirales</taxon>
        <taxon>Lachnospiraceae</taxon>
        <taxon>Blautia</taxon>
    </lineage>
</organism>
<dbReference type="RefSeq" id="WP_114002753.1">
    <property type="nucleotide sequence ID" value="NZ_PSQG01000028.1"/>
</dbReference>
<dbReference type="GO" id="GO:0004180">
    <property type="term" value="F:carboxypeptidase activity"/>
    <property type="evidence" value="ECO:0007669"/>
    <property type="project" value="UniProtKB-KW"/>
</dbReference>
<dbReference type="AlphaFoldDB" id="A0A367FWF3"/>